<sequence>MASNDENDALRAIEAQTTDVNITEDQYEVLTCCPSQSPVPGASVVSLKRRNTGAVRSCANAVVSAVERAMLRSLAFVLYHLKHDQARYCVNAMMQWYRHLHAQLPHFAVSVLESFATSLTALSDAEFARFWLALLENTDEIVVPKTPLSRHSPLLLAQVPDLELERLELEEPSPSLLRSWYQPLLTRFHSLVGFPRGAIESSATSLKFSRRTQTPLTSPSDPFDDSYYRPIRRTNTLTQLDDQITLESGINEQQHDVNAVMEPGWAVQYIEAESRVPTEMTRRMQLMMHSTVPLNLFRVEVLYPTAHDDDDDDDVASSLRFLGAVSPESFPPTPITRDLQTRRIRHYTATVLDHATLALRLLETNM</sequence>
<dbReference type="OrthoDB" id="66690at2759"/>
<proteinExistence type="predicted"/>
<protein>
    <submittedName>
        <fullName evidence="2">Uncharacterized protein</fullName>
    </submittedName>
</protein>
<reference evidence="2" key="1">
    <citation type="submission" date="2019-03" db="EMBL/GenBank/DDBJ databases">
        <title>Long read genome sequence of the mycoparasitic Pythium oligandrum ATCC 38472 isolated from sugarbeet rhizosphere.</title>
        <authorList>
            <person name="Gaulin E."/>
        </authorList>
    </citation>
    <scope>NUCLEOTIDE SEQUENCE</scope>
    <source>
        <strain evidence="2">ATCC 38472_TT</strain>
    </source>
</reference>
<feature type="region of interest" description="Disordered" evidence="1">
    <location>
        <begin position="205"/>
        <end position="227"/>
    </location>
</feature>
<dbReference type="Proteomes" id="UP000794436">
    <property type="component" value="Unassembled WGS sequence"/>
</dbReference>
<dbReference type="AlphaFoldDB" id="A0A8K1C3T8"/>
<evidence type="ECO:0000313" key="2">
    <source>
        <dbReference type="EMBL" id="TMW55924.1"/>
    </source>
</evidence>
<comment type="caution">
    <text evidence="2">The sequence shown here is derived from an EMBL/GenBank/DDBJ whole genome shotgun (WGS) entry which is preliminary data.</text>
</comment>
<organism evidence="2 3">
    <name type="scientific">Pythium oligandrum</name>
    <name type="common">Mycoparasitic fungus</name>
    <dbReference type="NCBI Taxonomy" id="41045"/>
    <lineage>
        <taxon>Eukaryota</taxon>
        <taxon>Sar</taxon>
        <taxon>Stramenopiles</taxon>
        <taxon>Oomycota</taxon>
        <taxon>Peronosporomycetes</taxon>
        <taxon>Pythiales</taxon>
        <taxon>Pythiaceae</taxon>
        <taxon>Pythium</taxon>
    </lineage>
</organism>
<gene>
    <name evidence="2" type="ORF">Poli38472_008572</name>
</gene>
<evidence type="ECO:0000313" key="3">
    <source>
        <dbReference type="Proteomes" id="UP000794436"/>
    </source>
</evidence>
<keyword evidence="3" id="KW-1185">Reference proteome</keyword>
<feature type="compositionally biased region" description="Polar residues" evidence="1">
    <location>
        <begin position="205"/>
        <end position="220"/>
    </location>
</feature>
<dbReference type="EMBL" id="SPLM01000146">
    <property type="protein sequence ID" value="TMW55924.1"/>
    <property type="molecule type" value="Genomic_DNA"/>
</dbReference>
<accession>A0A8K1C3T8</accession>
<name>A0A8K1C3T8_PYTOL</name>
<evidence type="ECO:0000256" key="1">
    <source>
        <dbReference type="SAM" id="MobiDB-lite"/>
    </source>
</evidence>